<dbReference type="AlphaFoldDB" id="A0AA38HK57"/>
<evidence type="ECO:0000313" key="2">
    <source>
        <dbReference type="Proteomes" id="UP001168821"/>
    </source>
</evidence>
<gene>
    <name evidence="1" type="ORF">Zmor_008846</name>
</gene>
<dbReference type="EMBL" id="JALNTZ010002479">
    <property type="protein sequence ID" value="KAJ3617238.1"/>
    <property type="molecule type" value="Genomic_DNA"/>
</dbReference>
<accession>A0AA38HK57</accession>
<reference evidence="1" key="1">
    <citation type="journal article" date="2023" name="G3 (Bethesda)">
        <title>Whole genome assemblies of Zophobas morio and Tenebrio molitor.</title>
        <authorList>
            <person name="Kaur S."/>
            <person name="Stinson S.A."/>
            <person name="diCenzo G.C."/>
        </authorList>
    </citation>
    <scope>NUCLEOTIDE SEQUENCE</scope>
    <source>
        <strain evidence="1">QUZm001</strain>
    </source>
</reference>
<organism evidence="1 2">
    <name type="scientific">Zophobas morio</name>
    <dbReference type="NCBI Taxonomy" id="2755281"/>
    <lineage>
        <taxon>Eukaryota</taxon>
        <taxon>Metazoa</taxon>
        <taxon>Ecdysozoa</taxon>
        <taxon>Arthropoda</taxon>
        <taxon>Hexapoda</taxon>
        <taxon>Insecta</taxon>
        <taxon>Pterygota</taxon>
        <taxon>Neoptera</taxon>
        <taxon>Endopterygota</taxon>
        <taxon>Coleoptera</taxon>
        <taxon>Polyphaga</taxon>
        <taxon>Cucujiformia</taxon>
        <taxon>Tenebrionidae</taxon>
        <taxon>Zophobas</taxon>
    </lineage>
</organism>
<protein>
    <submittedName>
        <fullName evidence="1">Uncharacterized protein</fullName>
    </submittedName>
</protein>
<dbReference type="Proteomes" id="UP001168821">
    <property type="component" value="Unassembled WGS sequence"/>
</dbReference>
<evidence type="ECO:0000313" key="1">
    <source>
        <dbReference type="EMBL" id="KAJ3617238.1"/>
    </source>
</evidence>
<comment type="caution">
    <text evidence="1">The sequence shown here is derived from an EMBL/GenBank/DDBJ whole genome shotgun (WGS) entry which is preliminary data.</text>
</comment>
<keyword evidence="2" id="KW-1185">Reference proteome</keyword>
<name>A0AA38HK57_9CUCU</name>
<sequence>MIFLRWKPKWFSGMVQDTQVTDGRDTYTVLFEKRKRVGQWPSRYCLVDKNTTRSYNYRRIEEFDVNGTQTWMRLVSGKLLRHLEEFFLINHLEIFYKDGLKSKIKGVLAEFHLN</sequence>
<proteinExistence type="predicted"/>